<dbReference type="AlphaFoldDB" id="A0A1T4K0A1"/>
<dbReference type="RefSeq" id="WP_085932332.1">
    <property type="nucleotide sequence ID" value="NZ_FUWJ01000001.1"/>
</dbReference>
<keyword evidence="2" id="KW-1185">Reference proteome</keyword>
<gene>
    <name evidence="1" type="ORF">SAMN02745126_00614</name>
</gene>
<protein>
    <submittedName>
        <fullName evidence="1">Uncharacterized protein</fullName>
    </submittedName>
</protein>
<evidence type="ECO:0000313" key="1">
    <source>
        <dbReference type="EMBL" id="SJZ35799.1"/>
    </source>
</evidence>
<organism evidence="1 2">
    <name type="scientific">Enhydrobacter aerosaccus</name>
    <dbReference type="NCBI Taxonomy" id="225324"/>
    <lineage>
        <taxon>Bacteria</taxon>
        <taxon>Pseudomonadati</taxon>
        <taxon>Pseudomonadota</taxon>
        <taxon>Alphaproteobacteria</taxon>
        <taxon>Hyphomicrobiales</taxon>
        <taxon>Enhydrobacter</taxon>
    </lineage>
</organism>
<accession>A0A1T4K0A1</accession>
<proteinExistence type="predicted"/>
<dbReference type="EMBL" id="FUWJ01000001">
    <property type="protein sequence ID" value="SJZ35799.1"/>
    <property type="molecule type" value="Genomic_DNA"/>
</dbReference>
<dbReference type="Proteomes" id="UP000190092">
    <property type="component" value="Unassembled WGS sequence"/>
</dbReference>
<reference evidence="2" key="1">
    <citation type="submission" date="2017-02" db="EMBL/GenBank/DDBJ databases">
        <authorList>
            <person name="Varghese N."/>
            <person name="Submissions S."/>
        </authorList>
    </citation>
    <scope>NUCLEOTIDE SEQUENCE [LARGE SCALE GENOMIC DNA]</scope>
    <source>
        <strain evidence="2">ATCC 27094</strain>
    </source>
</reference>
<name>A0A1T4K0A1_9HYPH</name>
<evidence type="ECO:0000313" key="2">
    <source>
        <dbReference type="Proteomes" id="UP000190092"/>
    </source>
</evidence>
<sequence length="60" mass="6653">MAIPVPQYGYLRDSNERVIVVQAEEANGMKMFGVRALDGQESVVTEEDIELLGVTKPSDR</sequence>